<feature type="signal peptide" evidence="2">
    <location>
        <begin position="1"/>
        <end position="31"/>
    </location>
</feature>
<accession>A0AAE1UET2</accession>
<comment type="subcellular location">
    <subcellularLocation>
        <location evidence="1">Nucleus</location>
    </subcellularLocation>
</comment>
<sequence>MSRRTFKRTRMEDRTRFIWLWLSGMSLRAIAERTGTSATTVRRWVRRWLGRDVRLAVLTSTANRYVPYSTPAT</sequence>
<keyword evidence="6" id="KW-1185">Reference proteome</keyword>
<evidence type="ECO:0000256" key="2">
    <source>
        <dbReference type="SAM" id="SignalP"/>
    </source>
</evidence>
<organism evidence="3 6">
    <name type="scientific">Petrolisthes manimaculis</name>
    <dbReference type="NCBI Taxonomy" id="1843537"/>
    <lineage>
        <taxon>Eukaryota</taxon>
        <taxon>Metazoa</taxon>
        <taxon>Ecdysozoa</taxon>
        <taxon>Arthropoda</taxon>
        <taxon>Crustacea</taxon>
        <taxon>Multicrustacea</taxon>
        <taxon>Malacostraca</taxon>
        <taxon>Eumalacostraca</taxon>
        <taxon>Eucarida</taxon>
        <taxon>Decapoda</taxon>
        <taxon>Pleocyemata</taxon>
        <taxon>Anomura</taxon>
        <taxon>Galatheoidea</taxon>
        <taxon>Porcellanidae</taxon>
        <taxon>Petrolisthes</taxon>
    </lineage>
</organism>
<feature type="chain" id="PRO_5042442993" description="Transposase" evidence="2">
    <location>
        <begin position="32"/>
        <end position="73"/>
    </location>
</feature>
<dbReference type="InterPro" id="IPR009057">
    <property type="entry name" value="Homeodomain-like_sf"/>
</dbReference>
<dbReference type="InterPro" id="IPR036388">
    <property type="entry name" value="WH-like_DNA-bd_sf"/>
</dbReference>
<evidence type="ECO:0000313" key="5">
    <source>
        <dbReference type="EMBL" id="KAK4321521.1"/>
    </source>
</evidence>
<dbReference type="Pfam" id="PF13384">
    <property type="entry name" value="HTH_23"/>
    <property type="match status" value="1"/>
</dbReference>
<dbReference type="AlphaFoldDB" id="A0AAE1UET2"/>
<gene>
    <name evidence="5" type="ORF">Pmani_007682</name>
    <name evidence="3" type="ORF">Pmani_012325</name>
    <name evidence="4" type="ORF">Pmani_012326</name>
</gene>
<dbReference type="SUPFAM" id="SSF46689">
    <property type="entry name" value="Homeodomain-like"/>
    <property type="match status" value="1"/>
</dbReference>
<keyword evidence="2" id="KW-0732">Signal</keyword>
<dbReference type="EMBL" id="JAWZYT010000579">
    <property type="protein sequence ID" value="KAK4321521.1"/>
    <property type="molecule type" value="Genomic_DNA"/>
</dbReference>
<protein>
    <recommendedName>
        <fullName evidence="7">Transposase</fullName>
    </recommendedName>
</protein>
<dbReference type="Gene3D" id="1.10.10.10">
    <property type="entry name" value="Winged helix-like DNA-binding domain superfamily/Winged helix DNA-binding domain"/>
    <property type="match status" value="1"/>
</dbReference>
<comment type="caution">
    <text evidence="3">The sequence shown here is derived from an EMBL/GenBank/DDBJ whole genome shotgun (WGS) entry which is preliminary data.</text>
</comment>
<dbReference type="GO" id="GO:0005634">
    <property type="term" value="C:nucleus"/>
    <property type="evidence" value="ECO:0007669"/>
    <property type="project" value="UniProtKB-SubCell"/>
</dbReference>
<evidence type="ECO:0008006" key="7">
    <source>
        <dbReference type="Google" id="ProtNLM"/>
    </source>
</evidence>
<dbReference type="Proteomes" id="UP001292094">
    <property type="component" value="Unassembled WGS sequence"/>
</dbReference>
<evidence type="ECO:0000313" key="3">
    <source>
        <dbReference type="EMBL" id="KAK4316550.1"/>
    </source>
</evidence>
<evidence type="ECO:0000256" key="1">
    <source>
        <dbReference type="ARBA" id="ARBA00004123"/>
    </source>
</evidence>
<reference evidence="3" key="1">
    <citation type="submission" date="2023-11" db="EMBL/GenBank/DDBJ databases">
        <title>Genome assemblies of two species of porcelain crab, Petrolisthes cinctipes and Petrolisthes manimaculis (Anomura: Porcellanidae).</title>
        <authorList>
            <person name="Angst P."/>
        </authorList>
    </citation>
    <scope>NUCLEOTIDE SEQUENCE</scope>
    <source>
        <strain evidence="3">PB745_02</strain>
        <tissue evidence="3">Gill</tissue>
    </source>
</reference>
<proteinExistence type="predicted"/>
<evidence type="ECO:0000313" key="6">
    <source>
        <dbReference type="Proteomes" id="UP001292094"/>
    </source>
</evidence>
<name>A0AAE1UET2_9EUCA</name>
<evidence type="ECO:0000313" key="4">
    <source>
        <dbReference type="EMBL" id="KAK4316551.1"/>
    </source>
</evidence>
<dbReference type="EMBL" id="JAWZYT010001013">
    <property type="protein sequence ID" value="KAK4316551.1"/>
    <property type="molecule type" value="Genomic_DNA"/>
</dbReference>
<dbReference type="EMBL" id="JAWZYT010001013">
    <property type="protein sequence ID" value="KAK4316550.1"/>
    <property type="molecule type" value="Genomic_DNA"/>
</dbReference>